<feature type="compositionally biased region" description="Acidic residues" evidence="6">
    <location>
        <begin position="773"/>
        <end position="792"/>
    </location>
</feature>
<feature type="compositionally biased region" description="Basic and acidic residues" evidence="6">
    <location>
        <begin position="760"/>
        <end position="772"/>
    </location>
</feature>
<dbReference type="GO" id="GO:0006364">
    <property type="term" value="P:rRNA processing"/>
    <property type="evidence" value="ECO:0007669"/>
    <property type="project" value="TreeGrafter"/>
</dbReference>
<dbReference type="PANTHER" id="PTHR34105">
    <property type="entry name" value="PROLINE-, GLUTAMIC ACID- AND LEUCINE-RICH PROTEIN 1"/>
    <property type="match status" value="1"/>
</dbReference>
<dbReference type="Proteomes" id="UP000262825">
    <property type="component" value="Unassembled WGS sequence"/>
</dbReference>
<feature type="domain" description="Pre-rRNA-processing protein RIX1 N-terminal" evidence="7">
    <location>
        <begin position="7"/>
        <end position="203"/>
    </location>
</feature>
<evidence type="ECO:0000256" key="3">
    <source>
        <dbReference type="ARBA" id="ARBA00010511"/>
    </source>
</evidence>
<reference evidence="9" key="1">
    <citation type="submission" date="2018-06" db="EMBL/GenBank/DDBJ databases">
        <authorList>
            <person name="Guldener U."/>
        </authorList>
    </citation>
    <scope>NUCLEOTIDE SEQUENCE [LARGE SCALE GENOMIC DNA]</scope>
    <source>
        <strain evidence="9">UTAD17</strain>
    </source>
</reference>
<evidence type="ECO:0000256" key="2">
    <source>
        <dbReference type="ARBA" id="ARBA00004123"/>
    </source>
</evidence>
<dbReference type="GO" id="GO:0005634">
    <property type="term" value="C:nucleus"/>
    <property type="evidence" value="ECO:0007669"/>
    <property type="project" value="UniProtKB-SubCell"/>
</dbReference>
<name>A0A376B649_9ASCO</name>
<feature type="compositionally biased region" description="Acidic residues" evidence="6">
    <location>
        <begin position="659"/>
        <end position="675"/>
    </location>
</feature>
<feature type="region of interest" description="Disordered" evidence="6">
    <location>
        <begin position="654"/>
        <end position="679"/>
    </location>
</feature>
<protein>
    <recommendedName>
        <fullName evidence="4">Pre-rRNA-processing protein RIX1</fullName>
    </recommendedName>
</protein>
<comment type="function">
    <text evidence="1">Component of the RIX1 complex required for processing of ITS2 sequences from 35S pre-rRNA and the nucleoplasmic transit of the pre-60S ribosomal subunits. Regulates pre-60S association of the critical remodeling factor MDN1.</text>
</comment>
<gene>
    <name evidence="8" type="ORF">SCODWIG_01695</name>
</gene>
<evidence type="ECO:0000313" key="9">
    <source>
        <dbReference type="Proteomes" id="UP000262825"/>
    </source>
</evidence>
<dbReference type="EMBL" id="UFAJ01000234">
    <property type="protein sequence ID" value="SSD59934.1"/>
    <property type="molecule type" value="Genomic_DNA"/>
</dbReference>
<comment type="subcellular location">
    <subcellularLocation>
        <location evidence="2">Nucleus</location>
    </subcellularLocation>
</comment>
<evidence type="ECO:0000313" key="8">
    <source>
        <dbReference type="EMBL" id="SSD59934.1"/>
    </source>
</evidence>
<evidence type="ECO:0000256" key="6">
    <source>
        <dbReference type="SAM" id="MobiDB-lite"/>
    </source>
</evidence>
<evidence type="ECO:0000256" key="5">
    <source>
        <dbReference type="ARBA" id="ARBA00023242"/>
    </source>
</evidence>
<dbReference type="VEuPathDB" id="FungiDB:SCODWIG_01695"/>
<keyword evidence="9" id="KW-1185">Reference proteome</keyword>
<organism evidence="8 9">
    <name type="scientific">Saccharomycodes ludwigii</name>
    <dbReference type="NCBI Taxonomy" id="36035"/>
    <lineage>
        <taxon>Eukaryota</taxon>
        <taxon>Fungi</taxon>
        <taxon>Dikarya</taxon>
        <taxon>Ascomycota</taxon>
        <taxon>Saccharomycotina</taxon>
        <taxon>Saccharomycetes</taxon>
        <taxon>Saccharomycodales</taxon>
        <taxon>Saccharomycodaceae</taxon>
        <taxon>Saccharomycodes</taxon>
    </lineage>
</organism>
<proteinExistence type="inferred from homology"/>
<dbReference type="Pfam" id="PF08167">
    <property type="entry name" value="RIX1"/>
    <property type="match status" value="1"/>
</dbReference>
<feature type="region of interest" description="Disordered" evidence="6">
    <location>
        <begin position="751"/>
        <end position="792"/>
    </location>
</feature>
<dbReference type="PANTHER" id="PTHR34105:SF1">
    <property type="entry name" value="PROLINE-, GLUTAMIC ACID- AND LEUCINE-RICH PROTEIN 1"/>
    <property type="match status" value="1"/>
</dbReference>
<comment type="similarity">
    <text evidence="3">Belongs to the RIX1/PELP1 family.</text>
</comment>
<dbReference type="AlphaFoldDB" id="A0A376B649"/>
<evidence type="ECO:0000259" key="7">
    <source>
        <dbReference type="Pfam" id="PF08167"/>
    </source>
</evidence>
<dbReference type="InterPro" id="IPR012583">
    <property type="entry name" value="RIX1_N"/>
</dbReference>
<keyword evidence="5" id="KW-0539">Nucleus</keyword>
<sequence length="792" mass="89644">MSDTLIPLSLIIPQLESASGAEFEAILKILRSKKYVNQSLLKSDLSLLSAKILKLLNAVSSNNDNADFSVWKGCHLAMVLCTYNPVFLCAYSNSILTALCHRFQLLSDDYTGQVVNKPCGRAILKTVVFSITIITDLLRGKPALTRECLTPKLPLIISNLVYLSKYEPEICLPVIHKLLQKNTVTFKPFANKFFQVLNSLIVNNFFYFNLETQQLITDSFAVLHLIKFDIKELNSEKDVTKQHQKKLLDIQWRKEVNWILAQFKPIVELIKVSLLDFSADDQISHLYESLPRAEKSVSDHDEKFVLKFPALDLDLNEPVSLFQIEKRLDILCKLLISLIRLPTPFPIRVPLPVIINVSEVLLNLTTNFLPLQKGLRRDEEVTSVITNVLPKIQFKGVVLLKACLDTFGGCMVPYTTNILNSLEQYIPLLSSVKASKHTDQHVNNAKINYFKCTDILSYEFGIVFKITSELLKEYIGKNTIENESTLFAKLVDVALHLTQSESLIGSTAQVNNNTINPSLSSKKNNKRISKQQNAIMGSMSDLYSHPGEFYKYSSLSLYDEINNFLGNMVKYVVLSSTQQIKITKYAIVNCVKFKDVESFKKLVKYLVLYPGTEKVSILPIACSLLKDDEMIEILRNPKLPINFIQNAKKIGEEKFSKEEESEDEDEEGEAGEAEDVIGGKEAINSIVNGNSTETNFVTTLKLSEEENTSEPIQLKGNEDKIFKRKQDDITIEKEDEEQDETKRIKISVTKTDIPPSEIYVKNDKDVIKNSENEDKDSDGSDFEIPELDVSED</sequence>
<evidence type="ECO:0000256" key="1">
    <source>
        <dbReference type="ARBA" id="ARBA00003770"/>
    </source>
</evidence>
<evidence type="ECO:0000256" key="4">
    <source>
        <dbReference type="ARBA" id="ARBA00021502"/>
    </source>
</evidence>
<accession>A0A376B649</accession>